<dbReference type="AlphaFoldDB" id="A0A0Q1H534"/>
<name>A0A0Q1H534_9FLAO</name>
<evidence type="ECO:0000313" key="3">
    <source>
        <dbReference type="Proteomes" id="UP000050827"/>
    </source>
</evidence>
<accession>A0A0Q1H534</accession>
<proteinExistence type="predicted"/>
<dbReference type="PROSITE" id="PS51257">
    <property type="entry name" value="PROKAR_LIPOPROTEIN"/>
    <property type="match status" value="1"/>
</dbReference>
<reference evidence="2 3" key="1">
    <citation type="submission" date="2015-04" db="EMBL/GenBank/DDBJ databases">
        <title>Complete genome of flavobacterium.</title>
        <authorList>
            <person name="Kwon Y.M."/>
            <person name="Kim S.-J."/>
        </authorList>
    </citation>
    <scope>NUCLEOTIDE SEQUENCE [LARGE SCALE GENOMIC DNA]</scope>
    <source>
        <strain evidence="2 3">DK169</strain>
    </source>
</reference>
<protein>
    <recommendedName>
        <fullName evidence="4">Lipoprotein</fullName>
    </recommendedName>
</protein>
<evidence type="ECO:0000256" key="1">
    <source>
        <dbReference type="SAM" id="SignalP"/>
    </source>
</evidence>
<dbReference type="EMBL" id="LCTZ01000002">
    <property type="protein sequence ID" value="KQC28620.1"/>
    <property type="molecule type" value="Genomic_DNA"/>
</dbReference>
<comment type="caution">
    <text evidence="2">The sequence shown here is derived from an EMBL/GenBank/DDBJ whole genome shotgun (WGS) entry which is preliminary data.</text>
</comment>
<feature type="chain" id="PRO_5006190471" description="Lipoprotein" evidence="1">
    <location>
        <begin position="23"/>
        <end position="160"/>
    </location>
</feature>
<keyword evidence="1" id="KW-0732">Signal</keyword>
<dbReference type="STRING" id="346185.AAY42_00900"/>
<evidence type="ECO:0008006" key="4">
    <source>
        <dbReference type="Google" id="ProtNLM"/>
    </source>
</evidence>
<sequence>MRNLKYLTVISFVLAISLSSCSKDDKDDDVFRSVYVNVLEADLPDEFDYGNIYNIDVTIELPNSCYIYYDEFNYVYKGDERLIFPIAYIEEGDNCTQSTEETTFSIRFQALQTKPYVFKFYQGKDTNGENMYLTYTVPVNIGDQNSIGNLDSRTEEGVHH</sequence>
<dbReference type="RefSeq" id="WP_055392135.1">
    <property type="nucleotide sequence ID" value="NZ_LCTZ01000002.1"/>
</dbReference>
<dbReference type="Proteomes" id="UP000050827">
    <property type="component" value="Unassembled WGS sequence"/>
</dbReference>
<organism evidence="2 3">
    <name type="scientific">Flagellimonas eckloniae</name>
    <dbReference type="NCBI Taxonomy" id="346185"/>
    <lineage>
        <taxon>Bacteria</taxon>
        <taxon>Pseudomonadati</taxon>
        <taxon>Bacteroidota</taxon>
        <taxon>Flavobacteriia</taxon>
        <taxon>Flavobacteriales</taxon>
        <taxon>Flavobacteriaceae</taxon>
        <taxon>Flagellimonas</taxon>
    </lineage>
</organism>
<gene>
    <name evidence="2" type="ORF">AAY42_00900</name>
</gene>
<dbReference type="OrthoDB" id="893802at2"/>
<keyword evidence="3" id="KW-1185">Reference proteome</keyword>
<feature type="signal peptide" evidence="1">
    <location>
        <begin position="1"/>
        <end position="22"/>
    </location>
</feature>
<evidence type="ECO:0000313" key="2">
    <source>
        <dbReference type="EMBL" id="KQC28620.1"/>
    </source>
</evidence>